<keyword evidence="2" id="KW-1185">Reference proteome</keyword>
<dbReference type="Proteomes" id="UP001596398">
    <property type="component" value="Unassembled WGS sequence"/>
</dbReference>
<dbReference type="RefSeq" id="WP_276235117.1">
    <property type="nucleotide sequence ID" value="NZ_CP119802.1"/>
</dbReference>
<comment type="caution">
    <text evidence="1">The sequence shown here is derived from an EMBL/GenBank/DDBJ whole genome shotgun (WGS) entry which is preliminary data.</text>
</comment>
<protein>
    <submittedName>
        <fullName evidence="1">Uncharacterized protein</fullName>
    </submittedName>
</protein>
<proteinExistence type="predicted"/>
<dbReference type="EMBL" id="JBHTAP010000001">
    <property type="protein sequence ID" value="MFC7234118.1"/>
    <property type="molecule type" value="Genomic_DNA"/>
</dbReference>
<gene>
    <name evidence="1" type="ORF">ACFQJ4_02185</name>
</gene>
<dbReference type="AlphaFoldDB" id="A0ABD5ZLJ1"/>
<evidence type="ECO:0000313" key="1">
    <source>
        <dbReference type="EMBL" id="MFC7234118.1"/>
    </source>
</evidence>
<sequence>MSRTPWTYVGLALLAVGLVASGVGAATHLEEKRCETAAFVQVLDTDAVNGSLDGYDRVAYGNLSTAERRTFREVRDAGGQALAAKGSLPEAVVAYGNDSYVVRYSAESGCTPWDRERVVTPLAAGLGGVVVGLGLTRGLDP</sequence>
<name>A0ABD5ZLJ1_9EURY</name>
<reference evidence="1 2" key="1">
    <citation type="journal article" date="2019" name="Int. J. Syst. Evol. Microbiol.">
        <title>The Global Catalogue of Microorganisms (GCM) 10K type strain sequencing project: providing services to taxonomists for standard genome sequencing and annotation.</title>
        <authorList>
            <consortium name="The Broad Institute Genomics Platform"/>
            <consortium name="The Broad Institute Genome Sequencing Center for Infectious Disease"/>
            <person name="Wu L."/>
            <person name="Ma J."/>
        </authorList>
    </citation>
    <scope>NUCLEOTIDE SEQUENCE [LARGE SCALE GENOMIC DNA]</scope>
    <source>
        <strain evidence="1 2">DT85</strain>
    </source>
</reference>
<accession>A0ABD5ZLJ1</accession>
<evidence type="ECO:0000313" key="2">
    <source>
        <dbReference type="Proteomes" id="UP001596398"/>
    </source>
</evidence>
<dbReference type="GeneID" id="79265782"/>
<organism evidence="1 2">
    <name type="scientific">Halosegnis marinus</name>
    <dbReference type="NCBI Taxonomy" id="3034023"/>
    <lineage>
        <taxon>Archaea</taxon>
        <taxon>Methanobacteriati</taxon>
        <taxon>Methanobacteriota</taxon>
        <taxon>Stenosarchaea group</taxon>
        <taxon>Halobacteria</taxon>
        <taxon>Halobacteriales</taxon>
        <taxon>Natronomonadaceae</taxon>
        <taxon>Halosegnis</taxon>
    </lineage>
</organism>